<dbReference type="CDD" id="cd16013">
    <property type="entry name" value="AcpA"/>
    <property type="match status" value="1"/>
</dbReference>
<dbReference type="InterPro" id="IPR017768">
    <property type="entry name" value="AcpA"/>
</dbReference>
<proteinExistence type="predicted"/>
<accession>A0A5C8PTI9</accession>
<dbReference type="InterPro" id="IPR007312">
    <property type="entry name" value="Phosphoesterase"/>
</dbReference>
<protein>
    <submittedName>
        <fullName evidence="4">Acid phosphatase</fullName>
    </submittedName>
</protein>
<dbReference type="Pfam" id="PF04185">
    <property type="entry name" value="Phosphoesterase"/>
    <property type="match status" value="1"/>
</dbReference>
<sequence>MTRRSTWRAVPAAALGAAWIASWPGLGHAADTPNLDLIQTVVVIYAENRSFDNLYGHFPGANGLQNLAPDATRQVDRDGTPLAQLPPIWNGLTAKGVNPPVTQAQTEHLPNAPFAIDDPKGFNRSLSVATIDLWHRFYQNQMQINGGRNDRFVAYGNTGALVMGHYDGSTLPMWDVARRYVLADNFFMGAFGGSFLNHIALVCACTPYYPNADQTPAKAQISAVEPDGVTLTAAPESPRSAMEGIPKFLHDSGLTPDFYAVNTMQPPYQPSGNAPPKDGDPRLADPDAPNTLPPQTAATIGDLLSDKGISWAWYAGAWQATLDGRNSMPTPNFQYHHQPFNYFARLAPGTAERAEHLRDGGLVGRAFIKAIDSGSLPQVAFYKPQGNLNEHPGYADIVSGDQHLADIIGHLERSPQWAHMLVVVTYDENGGFWDHAAPPKADRWGPGTRVPALIISPFARKGTVDHTLYDTTSILRFITRRFDLPVLAGLKARDDAMAAAGSGRLGDLTAALDLP</sequence>
<dbReference type="Proteomes" id="UP000321638">
    <property type="component" value="Unassembled WGS sequence"/>
</dbReference>
<dbReference type="PANTHER" id="PTHR31956:SF1">
    <property type="entry name" value="NON-SPECIFIC PHOSPHOLIPASE C1"/>
    <property type="match status" value="1"/>
</dbReference>
<organism evidence="4 5">
    <name type="scientific">Vineibacter terrae</name>
    <dbReference type="NCBI Taxonomy" id="2586908"/>
    <lineage>
        <taxon>Bacteria</taxon>
        <taxon>Pseudomonadati</taxon>
        <taxon>Pseudomonadota</taxon>
        <taxon>Alphaproteobacteria</taxon>
        <taxon>Hyphomicrobiales</taxon>
        <taxon>Vineibacter</taxon>
    </lineage>
</organism>
<name>A0A5C8PTI9_9HYPH</name>
<reference evidence="4 5" key="1">
    <citation type="submission" date="2019-06" db="EMBL/GenBank/DDBJ databases">
        <title>New taxonomy in bacterial strain CC-CFT640, isolated from vineyard.</title>
        <authorList>
            <person name="Lin S.-Y."/>
            <person name="Tsai C.-F."/>
            <person name="Young C.-C."/>
        </authorList>
    </citation>
    <scope>NUCLEOTIDE SEQUENCE [LARGE SCALE GENOMIC DNA]</scope>
    <source>
        <strain evidence="4 5">CC-CFT640</strain>
    </source>
</reference>
<dbReference type="InterPro" id="IPR017850">
    <property type="entry name" value="Alkaline_phosphatase_core_sf"/>
</dbReference>
<comment type="caution">
    <text evidence="4">The sequence shown here is derived from an EMBL/GenBank/DDBJ whole genome shotgun (WGS) entry which is preliminary data.</text>
</comment>
<feature type="signal peptide" evidence="3">
    <location>
        <begin position="1"/>
        <end position="29"/>
    </location>
</feature>
<dbReference type="AlphaFoldDB" id="A0A5C8PTI9"/>
<dbReference type="PANTHER" id="PTHR31956">
    <property type="entry name" value="NON-SPECIFIC PHOSPHOLIPASE C4-RELATED"/>
    <property type="match status" value="1"/>
</dbReference>
<feature type="compositionally biased region" description="Polar residues" evidence="2">
    <location>
        <begin position="262"/>
        <end position="272"/>
    </location>
</feature>
<dbReference type="RefSeq" id="WP_147845971.1">
    <property type="nucleotide sequence ID" value="NZ_VDUZ01000005.1"/>
</dbReference>
<keyword evidence="1" id="KW-0378">Hydrolase</keyword>
<keyword evidence="3" id="KW-0732">Signal</keyword>
<dbReference type="Gene3D" id="3.40.720.10">
    <property type="entry name" value="Alkaline Phosphatase, subunit A"/>
    <property type="match status" value="2"/>
</dbReference>
<gene>
    <name evidence="4" type="ORF">FHP25_05805</name>
</gene>
<dbReference type="GO" id="GO:0003993">
    <property type="term" value="F:acid phosphatase activity"/>
    <property type="evidence" value="ECO:0007669"/>
    <property type="project" value="InterPro"/>
</dbReference>
<evidence type="ECO:0000256" key="2">
    <source>
        <dbReference type="SAM" id="MobiDB-lite"/>
    </source>
</evidence>
<evidence type="ECO:0000313" key="5">
    <source>
        <dbReference type="Proteomes" id="UP000321638"/>
    </source>
</evidence>
<dbReference type="OrthoDB" id="9770871at2"/>
<evidence type="ECO:0000256" key="3">
    <source>
        <dbReference type="SAM" id="SignalP"/>
    </source>
</evidence>
<evidence type="ECO:0000313" key="4">
    <source>
        <dbReference type="EMBL" id="TXL79627.1"/>
    </source>
</evidence>
<feature type="region of interest" description="Disordered" evidence="2">
    <location>
        <begin position="260"/>
        <end position="295"/>
    </location>
</feature>
<feature type="chain" id="PRO_5022721263" evidence="3">
    <location>
        <begin position="30"/>
        <end position="515"/>
    </location>
</feature>
<dbReference type="EMBL" id="VDUZ01000005">
    <property type="protein sequence ID" value="TXL79627.1"/>
    <property type="molecule type" value="Genomic_DNA"/>
</dbReference>
<keyword evidence="5" id="KW-1185">Reference proteome</keyword>
<dbReference type="SUPFAM" id="SSF53649">
    <property type="entry name" value="Alkaline phosphatase-like"/>
    <property type="match status" value="1"/>
</dbReference>
<dbReference type="NCBIfam" id="TIGR03397">
    <property type="entry name" value="acid_phos_Burk"/>
    <property type="match status" value="1"/>
</dbReference>
<evidence type="ECO:0000256" key="1">
    <source>
        <dbReference type="ARBA" id="ARBA00022801"/>
    </source>
</evidence>